<evidence type="ECO:0000313" key="3">
    <source>
        <dbReference type="Proteomes" id="UP000266272"/>
    </source>
</evidence>
<evidence type="ECO:0000313" key="2">
    <source>
        <dbReference type="EMBL" id="RFU79225.1"/>
    </source>
</evidence>
<feature type="compositionally biased region" description="Acidic residues" evidence="1">
    <location>
        <begin position="99"/>
        <end position="110"/>
    </location>
</feature>
<dbReference type="EMBL" id="PXOA01000169">
    <property type="protein sequence ID" value="RFU79225.1"/>
    <property type="molecule type" value="Genomic_DNA"/>
</dbReference>
<name>A0A395NTD3_TRIAR</name>
<feature type="compositionally biased region" description="Polar residues" evidence="1">
    <location>
        <begin position="63"/>
        <end position="93"/>
    </location>
</feature>
<dbReference type="AlphaFoldDB" id="A0A395NTD3"/>
<sequence length="245" mass="26240">MEKHNNLQLANVSEGGVEVEFGDDEAKSFDHDNHWHVGQPNLIQRAEVTGSAASSPFKPPISESLSSGTYSPLAISPQTSPAREITRSSNNAILQELYENLDEQDSETTADETSLSDEINVTGTYSPAQATDGSGSDPSQENTTTSGILVSEDSCKHAYPPNRGSSERDDEDAHQKGGGQEQEPPGQNSLASNEDLQMPCPVPDCPGTDKHISDLLRSGIEGSNARLSCINIYKYSINNPTCTTS</sequence>
<dbReference type="Proteomes" id="UP000266272">
    <property type="component" value="Unassembled WGS sequence"/>
</dbReference>
<comment type="caution">
    <text evidence="2">The sequence shown here is derived from an EMBL/GenBank/DDBJ whole genome shotgun (WGS) entry which is preliminary data.</text>
</comment>
<keyword evidence="3" id="KW-1185">Reference proteome</keyword>
<feature type="compositionally biased region" description="Polar residues" evidence="1">
    <location>
        <begin position="1"/>
        <end position="11"/>
    </location>
</feature>
<organism evidence="2 3">
    <name type="scientific">Trichoderma arundinaceum</name>
    <dbReference type="NCBI Taxonomy" id="490622"/>
    <lineage>
        <taxon>Eukaryota</taxon>
        <taxon>Fungi</taxon>
        <taxon>Dikarya</taxon>
        <taxon>Ascomycota</taxon>
        <taxon>Pezizomycotina</taxon>
        <taxon>Sordariomycetes</taxon>
        <taxon>Hypocreomycetidae</taxon>
        <taxon>Hypocreales</taxon>
        <taxon>Hypocreaceae</taxon>
        <taxon>Trichoderma</taxon>
    </lineage>
</organism>
<reference evidence="2 3" key="1">
    <citation type="journal article" date="2018" name="PLoS Pathog.">
        <title>Evolution of structural diversity of trichothecenes, a family of toxins produced by plant pathogenic and entomopathogenic fungi.</title>
        <authorList>
            <person name="Proctor R.H."/>
            <person name="McCormick S.P."/>
            <person name="Kim H.S."/>
            <person name="Cardoza R.E."/>
            <person name="Stanley A.M."/>
            <person name="Lindo L."/>
            <person name="Kelly A."/>
            <person name="Brown D.W."/>
            <person name="Lee T."/>
            <person name="Vaughan M.M."/>
            <person name="Alexander N.J."/>
            <person name="Busman M."/>
            <person name="Gutierrez S."/>
        </authorList>
    </citation>
    <scope>NUCLEOTIDE SEQUENCE [LARGE SCALE GENOMIC DNA]</scope>
    <source>
        <strain evidence="2 3">IBT 40837</strain>
    </source>
</reference>
<feature type="compositionally biased region" description="Polar residues" evidence="1">
    <location>
        <begin position="111"/>
        <end position="148"/>
    </location>
</feature>
<evidence type="ECO:0000256" key="1">
    <source>
        <dbReference type="SAM" id="MobiDB-lite"/>
    </source>
</evidence>
<feature type="region of interest" description="Disordered" evidence="1">
    <location>
        <begin position="48"/>
        <end position="205"/>
    </location>
</feature>
<feature type="compositionally biased region" description="Basic and acidic residues" evidence="1">
    <location>
        <begin position="165"/>
        <end position="175"/>
    </location>
</feature>
<feature type="compositionally biased region" description="Basic and acidic residues" evidence="1">
    <location>
        <begin position="24"/>
        <end position="35"/>
    </location>
</feature>
<feature type="region of interest" description="Disordered" evidence="1">
    <location>
        <begin position="1"/>
        <end position="36"/>
    </location>
</feature>
<gene>
    <name evidence="2" type="ORF">TARUN_3012</name>
</gene>
<protein>
    <submittedName>
        <fullName evidence="2">Uncharacterized protein</fullName>
    </submittedName>
</protein>
<proteinExistence type="predicted"/>
<accession>A0A395NTD3</accession>